<reference evidence="2 3" key="1">
    <citation type="submission" date="2013-01" db="EMBL/GenBank/DDBJ databases">
        <title>The Genome Sequence of Butyricicoccus pullicaecorum 1.2.</title>
        <authorList>
            <consortium name="The Broad Institute Genome Sequencing Platform"/>
            <person name="Earl A."/>
            <person name="Ward D."/>
            <person name="Feldgarden M."/>
            <person name="Gevers D."/>
            <person name="Van Immerseel F."/>
            <person name="Eeckhaut V."/>
            <person name="Walker B."/>
            <person name="Young S.K."/>
            <person name="Zeng Q."/>
            <person name="Gargeya S."/>
            <person name="Fitzgerald M."/>
            <person name="Haas B."/>
            <person name="Abouelleil A."/>
            <person name="Alvarado L."/>
            <person name="Arachchi H.M."/>
            <person name="Berlin A.M."/>
            <person name="Chapman S.B."/>
            <person name="Dewar J."/>
            <person name="Goldberg J."/>
            <person name="Griggs A."/>
            <person name="Gujja S."/>
            <person name="Hansen M."/>
            <person name="Howarth C."/>
            <person name="Imamovic A."/>
            <person name="Larimer J."/>
            <person name="McCowan C."/>
            <person name="Murphy C."/>
            <person name="Neiman D."/>
            <person name="Pearson M."/>
            <person name="Priest M."/>
            <person name="Roberts A."/>
            <person name="Saif S."/>
            <person name="Shea T."/>
            <person name="Sisk P."/>
            <person name="Sykes S."/>
            <person name="Wortman J."/>
            <person name="Nusbaum C."/>
            <person name="Birren B."/>
        </authorList>
    </citation>
    <scope>NUCLEOTIDE SEQUENCE [LARGE SCALE GENOMIC DNA]</scope>
    <source>
        <strain evidence="2 3">1.2</strain>
    </source>
</reference>
<dbReference type="InterPro" id="IPR035994">
    <property type="entry name" value="Nucleoside_phosphorylase_sf"/>
</dbReference>
<gene>
    <name evidence="2" type="ORF">HMPREF1526_00256</name>
</gene>
<protein>
    <recommendedName>
        <fullName evidence="1">Nucleoside phosphorylase domain-containing protein</fullName>
    </recommendedName>
</protein>
<dbReference type="Gene3D" id="3.40.50.1580">
    <property type="entry name" value="Nucleoside phosphorylase domain"/>
    <property type="match status" value="1"/>
</dbReference>
<dbReference type="GO" id="GO:0005829">
    <property type="term" value="C:cytosol"/>
    <property type="evidence" value="ECO:0007669"/>
    <property type="project" value="TreeGrafter"/>
</dbReference>
<dbReference type="PATRIC" id="fig|1203606.4.peg.235"/>
<comment type="caution">
    <text evidence="2">The sequence shown here is derived from an EMBL/GenBank/DDBJ whole genome shotgun (WGS) entry which is preliminary data.</text>
</comment>
<dbReference type="CDD" id="cd09008">
    <property type="entry name" value="MTAN"/>
    <property type="match status" value="1"/>
</dbReference>
<dbReference type="PANTHER" id="PTHR46832:SF1">
    <property type="entry name" value="5'-METHYLTHIOADENOSINE_S-ADENOSYLHOMOCYSTEINE NUCLEOSIDASE"/>
    <property type="match status" value="1"/>
</dbReference>
<dbReference type="EMBL" id="AQOB01000002">
    <property type="protein sequence ID" value="EOQ39562.1"/>
    <property type="molecule type" value="Genomic_DNA"/>
</dbReference>
<dbReference type="GO" id="GO:0008930">
    <property type="term" value="F:methylthioadenosine nucleosidase activity"/>
    <property type="evidence" value="ECO:0007669"/>
    <property type="project" value="TreeGrafter"/>
</dbReference>
<sequence length="214" mass="23414">MVAVEDDALRQRFGEGRPTKDKMGVTLYQTKNCQLYAIRCGAGEIYAAAATQYLIDKYKVAAVLNYGVVGGCTDNLHPGEVCVVVKVAHYQYDLFAVDNVPAGRYLEYPDRLLPVSTAFTELASPELRRVVCASGDKFVGDAAEKLWLHNEFGADICDMESAAILLTCDRNRVPCLIIKAVADSLSGGAAEYWREKNQTAKSCLDYAVEVIDGL</sequence>
<organism evidence="2 3">
    <name type="scientific">Butyricicoccus pullicaecorum 1.2</name>
    <dbReference type="NCBI Taxonomy" id="1203606"/>
    <lineage>
        <taxon>Bacteria</taxon>
        <taxon>Bacillati</taxon>
        <taxon>Bacillota</taxon>
        <taxon>Clostridia</taxon>
        <taxon>Eubacteriales</taxon>
        <taxon>Butyricicoccaceae</taxon>
        <taxon>Butyricicoccus</taxon>
    </lineage>
</organism>
<dbReference type="GO" id="GO:0008782">
    <property type="term" value="F:adenosylhomocysteine nucleosidase activity"/>
    <property type="evidence" value="ECO:0007669"/>
    <property type="project" value="TreeGrafter"/>
</dbReference>
<name>R8W8S8_9FIRM</name>
<dbReference type="HOGENOM" id="CLU_031248_6_0_9"/>
<dbReference type="eggNOG" id="COG0775">
    <property type="taxonomic scope" value="Bacteria"/>
</dbReference>
<evidence type="ECO:0000259" key="1">
    <source>
        <dbReference type="Pfam" id="PF01048"/>
    </source>
</evidence>
<dbReference type="Proteomes" id="UP000013981">
    <property type="component" value="Unassembled WGS sequence"/>
</dbReference>
<dbReference type="SUPFAM" id="SSF53167">
    <property type="entry name" value="Purine and uridine phosphorylases"/>
    <property type="match status" value="1"/>
</dbReference>
<dbReference type="PANTHER" id="PTHR46832">
    <property type="entry name" value="5'-METHYLTHIOADENOSINE/S-ADENOSYLHOMOCYSTEINE NUCLEOSIDASE"/>
    <property type="match status" value="1"/>
</dbReference>
<accession>R8W8S8</accession>
<dbReference type="GO" id="GO:0009116">
    <property type="term" value="P:nucleoside metabolic process"/>
    <property type="evidence" value="ECO:0007669"/>
    <property type="project" value="InterPro"/>
</dbReference>
<feature type="domain" description="Nucleoside phosphorylase" evidence="1">
    <location>
        <begin position="27"/>
        <end position="199"/>
    </location>
</feature>
<evidence type="ECO:0000313" key="2">
    <source>
        <dbReference type="EMBL" id="EOQ39562.1"/>
    </source>
</evidence>
<dbReference type="GO" id="GO:0019284">
    <property type="term" value="P:L-methionine salvage from S-adenosylmethionine"/>
    <property type="evidence" value="ECO:0007669"/>
    <property type="project" value="TreeGrafter"/>
</dbReference>
<dbReference type="InterPro" id="IPR000845">
    <property type="entry name" value="Nucleoside_phosphorylase_d"/>
</dbReference>
<proteinExistence type="predicted"/>
<keyword evidence="3" id="KW-1185">Reference proteome</keyword>
<dbReference type="AlphaFoldDB" id="R8W8S8"/>
<dbReference type="Pfam" id="PF01048">
    <property type="entry name" value="PNP_UDP_1"/>
    <property type="match status" value="1"/>
</dbReference>
<evidence type="ECO:0000313" key="3">
    <source>
        <dbReference type="Proteomes" id="UP000013981"/>
    </source>
</evidence>